<keyword evidence="1" id="KW-0732">Signal</keyword>
<accession>A0A162FX91</accession>
<sequence>MKTWMVLCLCSILSGCSLEAQIEDLGLNKDSVVQAKKRIHPDFISAEVVSLSSGYRVTATFGEITENKVTSNGWKVRGVFYE</sequence>
<name>A0A162FX91_BDEBC</name>
<reference evidence="2 3" key="1">
    <citation type="submission" date="2016-03" db="EMBL/GenBank/DDBJ databases">
        <authorList>
            <person name="Ploux O."/>
        </authorList>
    </citation>
    <scope>NUCLEOTIDE SEQUENCE [LARGE SCALE GENOMIC DNA]</scope>
    <source>
        <strain evidence="2 3">EC13</strain>
    </source>
</reference>
<dbReference type="RefSeq" id="WP_063208941.1">
    <property type="nucleotide sequence ID" value="NZ_LUKD01000008.1"/>
</dbReference>
<feature type="chain" id="PRO_5007834387" description="Lipoprotein" evidence="1">
    <location>
        <begin position="21"/>
        <end position="82"/>
    </location>
</feature>
<dbReference type="EMBL" id="LUKD01000008">
    <property type="protein sequence ID" value="KYG62685.1"/>
    <property type="molecule type" value="Genomic_DNA"/>
</dbReference>
<feature type="signal peptide" evidence="1">
    <location>
        <begin position="1"/>
        <end position="20"/>
    </location>
</feature>
<organism evidence="2 3">
    <name type="scientific">Bdellovibrio bacteriovorus</name>
    <dbReference type="NCBI Taxonomy" id="959"/>
    <lineage>
        <taxon>Bacteria</taxon>
        <taxon>Pseudomonadati</taxon>
        <taxon>Bdellovibrionota</taxon>
        <taxon>Bdellovibrionia</taxon>
        <taxon>Bdellovibrionales</taxon>
        <taxon>Pseudobdellovibrionaceae</taxon>
        <taxon>Bdellovibrio</taxon>
    </lineage>
</organism>
<dbReference type="PROSITE" id="PS51257">
    <property type="entry name" value="PROKAR_LIPOPROTEIN"/>
    <property type="match status" value="1"/>
</dbReference>
<evidence type="ECO:0008006" key="4">
    <source>
        <dbReference type="Google" id="ProtNLM"/>
    </source>
</evidence>
<dbReference type="Proteomes" id="UP000075799">
    <property type="component" value="Unassembled WGS sequence"/>
</dbReference>
<gene>
    <name evidence="2" type="ORF">AZI87_15470</name>
</gene>
<protein>
    <recommendedName>
        <fullName evidence="4">Lipoprotein</fullName>
    </recommendedName>
</protein>
<comment type="caution">
    <text evidence="2">The sequence shown here is derived from an EMBL/GenBank/DDBJ whole genome shotgun (WGS) entry which is preliminary data.</text>
</comment>
<proteinExistence type="predicted"/>
<evidence type="ECO:0000256" key="1">
    <source>
        <dbReference type="SAM" id="SignalP"/>
    </source>
</evidence>
<dbReference type="OrthoDB" id="9847077at2"/>
<dbReference type="AlphaFoldDB" id="A0A162FX91"/>
<evidence type="ECO:0000313" key="2">
    <source>
        <dbReference type="EMBL" id="KYG62685.1"/>
    </source>
</evidence>
<evidence type="ECO:0000313" key="3">
    <source>
        <dbReference type="Proteomes" id="UP000075799"/>
    </source>
</evidence>